<evidence type="ECO:0000259" key="5">
    <source>
        <dbReference type="PROSITE" id="PS50871"/>
    </source>
</evidence>
<dbReference type="GO" id="GO:0005576">
    <property type="term" value="C:extracellular region"/>
    <property type="evidence" value="ECO:0007669"/>
    <property type="project" value="UniProtKB-SubCell"/>
</dbReference>
<gene>
    <name evidence="7" type="primary">LOC105897475</name>
</gene>
<organism evidence="6 7">
    <name type="scientific">Clupea harengus</name>
    <name type="common">Atlantic herring</name>
    <dbReference type="NCBI Taxonomy" id="7950"/>
    <lineage>
        <taxon>Eukaryota</taxon>
        <taxon>Metazoa</taxon>
        <taxon>Chordata</taxon>
        <taxon>Craniata</taxon>
        <taxon>Vertebrata</taxon>
        <taxon>Euteleostomi</taxon>
        <taxon>Actinopterygii</taxon>
        <taxon>Neopterygii</taxon>
        <taxon>Teleostei</taxon>
        <taxon>Clupei</taxon>
        <taxon>Clupeiformes</taxon>
        <taxon>Clupeoidei</taxon>
        <taxon>Clupeidae</taxon>
        <taxon>Clupea</taxon>
    </lineage>
</organism>
<dbReference type="InterPro" id="IPR001073">
    <property type="entry name" value="C1q_dom"/>
</dbReference>
<evidence type="ECO:0000256" key="3">
    <source>
        <dbReference type="ARBA" id="ARBA00022729"/>
    </source>
</evidence>
<protein>
    <submittedName>
        <fullName evidence="7">Complement C1q-like protein 4</fullName>
    </submittedName>
</protein>
<keyword evidence="2" id="KW-0964">Secreted</keyword>
<comment type="subcellular location">
    <subcellularLocation>
        <location evidence="1">Secreted</location>
    </subcellularLocation>
</comment>
<dbReference type="InterPro" id="IPR050822">
    <property type="entry name" value="Cerebellin_Synaptic_Org"/>
</dbReference>
<feature type="chain" id="PRO_5028318760" evidence="4">
    <location>
        <begin position="18"/>
        <end position="176"/>
    </location>
</feature>
<keyword evidence="3 4" id="KW-0732">Signal</keyword>
<dbReference type="SMART" id="SM00110">
    <property type="entry name" value="C1Q"/>
    <property type="match status" value="1"/>
</dbReference>
<sequence>MAGLILLLVAPIMLVTGDPLMAMASCVETDGGFVAFTAVLQPPSGDGSDGFQSMGPYSSDTTIIYGNVITNIGDAYNSATGIFTAPVKGVYFFTFTTYSWVTEKDIGVQLMKNTDVVLTVWEWQDKGDNEDYASNSVVLQLQVGDMVYMRLPKNFYIAASRLHNVNTFTGYLLRQM</sequence>
<dbReference type="GeneID" id="105897475"/>
<dbReference type="OrthoDB" id="10070467at2759"/>
<name>A0A6P8GNA1_CLUHA</name>
<proteinExistence type="predicted"/>
<dbReference type="PANTHER" id="PTHR22923:SF102">
    <property type="entry name" value="CEREBELLIN 13-RELATED"/>
    <property type="match status" value="1"/>
</dbReference>
<dbReference type="KEGG" id="char:105897475"/>
<dbReference type="SUPFAM" id="SSF49842">
    <property type="entry name" value="TNF-like"/>
    <property type="match status" value="1"/>
</dbReference>
<feature type="signal peptide" evidence="4">
    <location>
        <begin position="1"/>
        <end position="17"/>
    </location>
</feature>
<evidence type="ECO:0000313" key="7">
    <source>
        <dbReference type="RefSeq" id="XP_031439141.1"/>
    </source>
</evidence>
<dbReference type="Proteomes" id="UP000515152">
    <property type="component" value="Chromosome 16"/>
</dbReference>
<evidence type="ECO:0000256" key="1">
    <source>
        <dbReference type="ARBA" id="ARBA00004613"/>
    </source>
</evidence>
<dbReference type="Gene3D" id="2.60.120.40">
    <property type="match status" value="1"/>
</dbReference>
<reference evidence="7" key="1">
    <citation type="submission" date="2025-08" db="UniProtKB">
        <authorList>
            <consortium name="RefSeq"/>
        </authorList>
    </citation>
    <scope>IDENTIFICATION</scope>
</reference>
<dbReference type="RefSeq" id="XP_031439141.1">
    <property type="nucleotide sequence ID" value="XM_031583281.2"/>
</dbReference>
<dbReference type="PRINTS" id="PR00007">
    <property type="entry name" value="COMPLEMNTC1Q"/>
</dbReference>
<dbReference type="Pfam" id="PF00386">
    <property type="entry name" value="C1q"/>
    <property type="match status" value="1"/>
</dbReference>
<dbReference type="AlphaFoldDB" id="A0A6P8GNA1"/>
<dbReference type="PANTHER" id="PTHR22923">
    <property type="entry name" value="CEREBELLIN-RELATED"/>
    <property type="match status" value="1"/>
</dbReference>
<keyword evidence="6" id="KW-1185">Reference proteome</keyword>
<dbReference type="PROSITE" id="PS50871">
    <property type="entry name" value="C1Q"/>
    <property type="match status" value="1"/>
</dbReference>
<evidence type="ECO:0000256" key="4">
    <source>
        <dbReference type="SAM" id="SignalP"/>
    </source>
</evidence>
<feature type="domain" description="C1q" evidence="5">
    <location>
        <begin position="29"/>
        <end position="176"/>
    </location>
</feature>
<evidence type="ECO:0000313" key="6">
    <source>
        <dbReference type="Proteomes" id="UP000515152"/>
    </source>
</evidence>
<dbReference type="InterPro" id="IPR008983">
    <property type="entry name" value="Tumour_necrosis_fac-like_dom"/>
</dbReference>
<evidence type="ECO:0000256" key="2">
    <source>
        <dbReference type="ARBA" id="ARBA00022525"/>
    </source>
</evidence>
<accession>A0A6P8GNA1</accession>